<feature type="compositionally biased region" description="Basic and acidic residues" evidence="1">
    <location>
        <begin position="43"/>
        <end position="65"/>
    </location>
</feature>
<name>A0ABP0L2T8_9DINO</name>
<sequence>MPGKRFPDGPTCDQPERVAEDWWDCPILKERVKRVGRLIEAADVKKGGSEKRESEKGEEEKKGEPECLPTRANTIHNSQVILCLAKDMARRGRLGADPIEVISKMTFHYYSQHPVYAQLVSDVRMKVWAYNDAWSLHKM</sequence>
<comment type="caution">
    <text evidence="2">The sequence shown here is derived from an EMBL/GenBank/DDBJ whole genome shotgun (WGS) entry which is preliminary data.</text>
</comment>
<dbReference type="Proteomes" id="UP001642484">
    <property type="component" value="Unassembled WGS sequence"/>
</dbReference>
<keyword evidence="3" id="KW-1185">Reference proteome</keyword>
<organism evidence="2 3">
    <name type="scientific">Durusdinium trenchii</name>
    <dbReference type="NCBI Taxonomy" id="1381693"/>
    <lineage>
        <taxon>Eukaryota</taxon>
        <taxon>Sar</taxon>
        <taxon>Alveolata</taxon>
        <taxon>Dinophyceae</taxon>
        <taxon>Suessiales</taxon>
        <taxon>Symbiodiniaceae</taxon>
        <taxon>Durusdinium</taxon>
    </lineage>
</organism>
<evidence type="ECO:0000313" key="2">
    <source>
        <dbReference type="EMBL" id="CAK9032527.1"/>
    </source>
</evidence>
<reference evidence="2 3" key="1">
    <citation type="submission" date="2024-02" db="EMBL/GenBank/DDBJ databases">
        <authorList>
            <person name="Chen Y."/>
            <person name="Shah S."/>
            <person name="Dougan E. K."/>
            <person name="Thang M."/>
            <person name="Chan C."/>
        </authorList>
    </citation>
    <scope>NUCLEOTIDE SEQUENCE [LARGE SCALE GENOMIC DNA]</scope>
</reference>
<feature type="non-terminal residue" evidence="2">
    <location>
        <position position="139"/>
    </location>
</feature>
<evidence type="ECO:0000256" key="1">
    <source>
        <dbReference type="SAM" id="MobiDB-lite"/>
    </source>
</evidence>
<proteinExistence type="predicted"/>
<evidence type="ECO:0000313" key="3">
    <source>
        <dbReference type="Proteomes" id="UP001642484"/>
    </source>
</evidence>
<protein>
    <submittedName>
        <fullName evidence="2">Uncharacterized protein</fullName>
    </submittedName>
</protein>
<gene>
    <name evidence="2" type="ORF">CCMP2556_LOCUS18716</name>
</gene>
<accession>A0ABP0L2T8</accession>
<feature type="region of interest" description="Disordered" evidence="1">
    <location>
        <begin position="43"/>
        <end position="70"/>
    </location>
</feature>
<dbReference type="EMBL" id="CAXAMN010010744">
    <property type="protein sequence ID" value="CAK9032527.1"/>
    <property type="molecule type" value="Genomic_DNA"/>
</dbReference>